<feature type="transmembrane region" description="Helical" evidence="8">
    <location>
        <begin position="272"/>
        <end position="291"/>
    </location>
</feature>
<comment type="subcellular location">
    <subcellularLocation>
        <location evidence="1 8">Cell membrane</location>
        <topology evidence="1 8">Multi-pass membrane protein</topology>
    </subcellularLocation>
</comment>
<evidence type="ECO:0000256" key="7">
    <source>
        <dbReference type="ARBA" id="ARBA00023136"/>
    </source>
</evidence>
<protein>
    <recommendedName>
        <fullName evidence="8">Transport permease protein</fullName>
    </recommendedName>
</protein>
<evidence type="ECO:0000256" key="6">
    <source>
        <dbReference type="ARBA" id="ARBA00022989"/>
    </source>
</evidence>
<dbReference type="PANTHER" id="PTHR30413">
    <property type="entry name" value="INNER MEMBRANE TRANSPORT PERMEASE"/>
    <property type="match status" value="1"/>
</dbReference>
<keyword evidence="7 8" id="KW-0472">Membrane</keyword>
<dbReference type="GO" id="GO:0140359">
    <property type="term" value="F:ABC-type transporter activity"/>
    <property type="evidence" value="ECO:0007669"/>
    <property type="project" value="InterPro"/>
</dbReference>
<feature type="transmembrane region" description="Helical" evidence="8">
    <location>
        <begin position="188"/>
        <end position="211"/>
    </location>
</feature>
<evidence type="ECO:0000259" key="9">
    <source>
        <dbReference type="PROSITE" id="PS51012"/>
    </source>
</evidence>
<evidence type="ECO:0000313" key="10">
    <source>
        <dbReference type="EMBL" id="QIN84224.1"/>
    </source>
</evidence>
<evidence type="ECO:0000313" key="11">
    <source>
        <dbReference type="Proteomes" id="UP000501452"/>
    </source>
</evidence>
<dbReference type="InterPro" id="IPR047817">
    <property type="entry name" value="ABC2_TM_bact-type"/>
</dbReference>
<keyword evidence="6 8" id="KW-1133">Transmembrane helix</keyword>
<dbReference type="InterPro" id="IPR013525">
    <property type="entry name" value="ABC2_TM"/>
</dbReference>
<gene>
    <name evidence="10" type="ORF">GBA63_17365</name>
</gene>
<feature type="transmembrane region" description="Helical" evidence="8">
    <location>
        <begin position="67"/>
        <end position="89"/>
    </location>
</feature>
<evidence type="ECO:0000256" key="2">
    <source>
        <dbReference type="ARBA" id="ARBA00007783"/>
    </source>
</evidence>
<name>A0A6G8QCI7_9ACTN</name>
<organism evidence="10 11">
    <name type="scientific">Rubrobacter tropicus</name>
    <dbReference type="NCBI Taxonomy" id="2653851"/>
    <lineage>
        <taxon>Bacteria</taxon>
        <taxon>Bacillati</taxon>
        <taxon>Actinomycetota</taxon>
        <taxon>Rubrobacteria</taxon>
        <taxon>Rubrobacterales</taxon>
        <taxon>Rubrobacteraceae</taxon>
        <taxon>Rubrobacter</taxon>
    </lineage>
</organism>
<keyword evidence="3 8" id="KW-0813">Transport</keyword>
<keyword evidence="4 8" id="KW-1003">Cell membrane</keyword>
<keyword evidence="11" id="KW-1185">Reference proteome</keyword>
<dbReference type="PROSITE" id="PS51012">
    <property type="entry name" value="ABC_TM2"/>
    <property type="match status" value="1"/>
</dbReference>
<evidence type="ECO:0000256" key="1">
    <source>
        <dbReference type="ARBA" id="ARBA00004651"/>
    </source>
</evidence>
<dbReference type="PANTHER" id="PTHR30413:SF10">
    <property type="entry name" value="CAPSULE POLYSACCHARIDE EXPORT INNER-MEMBRANE PROTEIN CTRC"/>
    <property type="match status" value="1"/>
</dbReference>
<evidence type="ECO:0000256" key="4">
    <source>
        <dbReference type="ARBA" id="ARBA00022475"/>
    </source>
</evidence>
<dbReference type="EMBL" id="CP045119">
    <property type="protein sequence ID" value="QIN84224.1"/>
    <property type="molecule type" value="Genomic_DNA"/>
</dbReference>
<feature type="transmembrane region" description="Helical" evidence="8">
    <location>
        <begin position="162"/>
        <end position="181"/>
    </location>
</feature>
<proteinExistence type="inferred from homology"/>
<evidence type="ECO:0000256" key="3">
    <source>
        <dbReference type="ARBA" id="ARBA00022448"/>
    </source>
</evidence>
<dbReference type="GO" id="GO:0015920">
    <property type="term" value="P:lipopolysaccharide transport"/>
    <property type="evidence" value="ECO:0007669"/>
    <property type="project" value="TreeGrafter"/>
</dbReference>
<dbReference type="AlphaFoldDB" id="A0A6G8QCI7"/>
<evidence type="ECO:0000256" key="5">
    <source>
        <dbReference type="ARBA" id="ARBA00022692"/>
    </source>
</evidence>
<dbReference type="GO" id="GO:0005886">
    <property type="term" value="C:plasma membrane"/>
    <property type="evidence" value="ECO:0007669"/>
    <property type="project" value="UniProtKB-SubCell"/>
</dbReference>
<comment type="similarity">
    <text evidence="2 8">Belongs to the ABC-2 integral membrane protein family.</text>
</comment>
<dbReference type="Pfam" id="PF01061">
    <property type="entry name" value="ABC2_membrane"/>
    <property type="match status" value="1"/>
</dbReference>
<dbReference type="KEGG" id="rub:GBA63_17365"/>
<feature type="transmembrane region" description="Helical" evidence="8">
    <location>
        <begin position="109"/>
        <end position="126"/>
    </location>
</feature>
<comment type="caution">
    <text evidence="8">Lacks conserved residue(s) required for the propagation of feature annotation.</text>
</comment>
<sequence length="302" mass="33978">MLEFPGRGLTLPGGVGEAGEHLTTYTSGERKSIAGGFFDGLATFWRKRWLLRYFIQRQVTRSYKRSYLGISWILLSPLVWVFFLTLIFSDAVGIRVRIVDDHPNLNFGLYLYCGLLPFLAFSEAMNKGMNSIRSSSGLVQKVIFPLELLPFTNAMASMVDKFFGAGALVIAVVLSGMSLHWTALLLPAVIALQVLFILGLTYFMSVFGTYLPDLGEIMRPVIRGMFFLTPIIWTPDRLPESIRWVVDYNPLAYLVNAYREILLFGNPPGGLATLYFTLFSVALFVAGFAFFNRVKWGFADRL</sequence>
<keyword evidence="5 8" id="KW-0812">Transmembrane</keyword>
<dbReference type="Proteomes" id="UP000501452">
    <property type="component" value="Chromosome"/>
</dbReference>
<reference evidence="10 11" key="1">
    <citation type="submission" date="2019-10" db="EMBL/GenBank/DDBJ databases">
        <title>Rubrobacter sp nov SCSIO 52090 isolated from a deep-sea sediment in the South China Sea.</title>
        <authorList>
            <person name="Chen R.W."/>
        </authorList>
    </citation>
    <scope>NUCLEOTIDE SEQUENCE [LARGE SCALE GENOMIC DNA]</scope>
    <source>
        <strain evidence="10 11">SCSIO 52909</strain>
    </source>
</reference>
<accession>A0A6G8QCI7</accession>
<evidence type="ECO:0000256" key="8">
    <source>
        <dbReference type="RuleBase" id="RU361157"/>
    </source>
</evidence>
<feature type="domain" description="ABC transmembrane type-2" evidence="9">
    <location>
        <begin position="68"/>
        <end position="294"/>
    </location>
</feature>